<protein>
    <submittedName>
        <fullName evidence="5">VWA domain-containing protein</fullName>
    </submittedName>
</protein>
<feature type="compositionally biased region" description="Basic and acidic residues" evidence="2">
    <location>
        <begin position="325"/>
        <end position="350"/>
    </location>
</feature>
<dbReference type="InterPro" id="IPR036465">
    <property type="entry name" value="vWFA_dom_sf"/>
</dbReference>
<sequence>MKKGLILNGVNPKIGGVLIRGEKGTAKSTAVRALADLLPETEVLENCPFNCNIEGDLCDICRENIKRGNLKTVKRKMRVVDLPIGCTEDRVIGSMDIERAIKEGVKALEPGILAEANGNILYIDEVNLLDDHIVDTLLDVAATGWNIIEREGIKIRHPSRFILVGTMNPEEGELRPQLLDRFGLTVDVEGLEDVRDRVEVVKRVEEFNRDPEGFCKRFEEEQNKLRKKIENGRKLLKDVVIGEDLLELIARICVELNIPTSRADITVARTAKAMAAFDGRTYVSIDDIREACELALPHRMRRKPFEPPQLSQERIKEIIENFQDSREKDNGEDLKKNSGDIEGQGNHREGGSPSEEVFDLRGGIDPRGILKIKVRDNTLRQFQGRHIDTLSKRGRYVSYRIPKGKVRDIALDATIKAGAPYQRSRLKEAQGDIKVIIKEEDIREKVRKRKVSSYILFVVDASGSMGVMRRMEAVKGAILSILMDAYEKRNKVGMIVFRGEEAQVVLPFTSSVELAEKRLRDIPTGGRTPLAKAFLKSYEVIKNALRRNPDILPVLIFISDFKPNEVVNRDYLEEIYKIWEKFVEDRIKVILIDTEVDSFVKIGIGKKIGERFNFPYYPIDELTPEDILELLQ</sequence>
<evidence type="ECO:0000256" key="2">
    <source>
        <dbReference type="SAM" id="MobiDB-lite"/>
    </source>
</evidence>
<dbReference type="InterPro" id="IPR027417">
    <property type="entry name" value="P-loop_NTPase"/>
</dbReference>
<dbReference type="Gene3D" id="3.40.50.300">
    <property type="entry name" value="P-loop containing nucleotide triphosphate hydrolases"/>
    <property type="match status" value="1"/>
</dbReference>
<evidence type="ECO:0000313" key="4">
    <source>
        <dbReference type="EMBL" id="HIP84077.1"/>
    </source>
</evidence>
<reference evidence="5" key="1">
    <citation type="journal article" date="2020" name="ISME J.">
        <title>Gammaproteobacteria mediating utilization of methyl-, sulfur- and petroleum organic compounds in deep ocean hydrothermal plumes.</title>
        <authorList>
            <person name="Zhou Z."/>
            <person name="Liu Y."/>
            <person name="Pan J."/>
            <person name="Cron B.R."/>
            <person name="Toner B.M."/>
            <person name="Anantharaman K."/>
            <person name="Breier J.A."/>
            <person name="Dick G.J."/>
            <person name="Li M."/>
        </authorList>
    </citation>
    <scope>NUCLEOTIDE SEQUENCE</scope>
    <source>
        <strain evidence="4">SZUA-1453</strain>
        <strain evidence="5">SZUA-1471</strain>
    </source>
</reference>
<dbReference type="InterPro" id="IPR041628">
    <property type="entry name" value="ChlI/MoxR_AAA_lid"/>
</dbReference>
<proteinExistence type="inferred from homology"/>
<dbReference type="InterPro" id="IPR011704">
    <property type="entry name" value="ATPase_dyneun-rel_AAA"/>
</dbReference>
<organism evidence="5 6">
    <name type="scientific">Methanothermococcus okinawensis</name>
    <dbReference type="NCBI Taxonomy" id="155863"/>
    <lineage>
        <taxon>Archaea</taxon>
        <taxon>Methanobacteriati</taxon>
        <taxon>Methanobacteriota</taxon>
        <taxon>Methanomada group</taxon>
        <taxon>Methanococci</taxon>
        <taxon>Methanococcales</taxon>
        <taxon>Methanococcaceae</taxon>
        <taxon>Methanothermococcus</taxon>
    </lineage>
</organism>
<evidence type="ECO:0000313" key="6">
    <source>
        <dbReference type="Proteomes" id="UP000618343"/>
    </source>
</evidence>
<dbReference type="SMART" id="SM00327">
    <property type="entry name" value="VWA"/>
    <property type="match status" value="1"/>
</dbReference>
<dbReference type="PROSITE" id="PS50234">
    <property type="entry name" value="VWFA"/>
    <property type="match status" value="1"/>
</dbReference>
<dbReference type="SUPFAM" id="SSF53300">
    <property type="entry name" value="vWA-like"/>
    <property type="match status" value="1"/>
</dbReference>
<evidence type="ECO:0000313" key="5">
    <source>
        <dbReference type="EMBL" id="HIP91624.1"/>
    </source>
</evidence>
<comment type="caution">
    <text evidence="5">The sequence shown here is derived from an EMBL/GenBank/DDBJ whole genome shotgun (WGS) entry which is preliminary data.</text>
</comment>
<comment type="similarity">
    <text evidence="1">Belongs to the Mg-chelatase subunits D/I family.</text>
</comment>
<dbReference type="InterPro" id="IPR002035">
    <property type="entry name" value="VWF_A"/>
</dbReference>
<dbReference type="Pfam" id="PF07728">
    <property type="entry name" value="AAA_5"/>
    <property type="match status" value="1"/>
</dbReference>
<name>A0A833E5C5_9EURY</name>
<dbReference type="PANTHER" id="PTHR35023">
    <property type="entry name" value="CHELATASE-RELATED"/>
    <property type="match status" value="1"/>
</dbReference>
<dbReference type="Gene3D" id="3.40.50.410">
    <property type="entry name" value="von Willebrand factor, type A domain"/>
    <property type="match status" value="1"/>
</dbReference>
<dbReference type="Pfam" id="PF17863">
    <property type="entry name" value="AAA_lid_2"/>
    <property type="match status" value="1"/>
</dbReference>
<dbReference type="Pfam" id="PF13519">
    <property type="entry name" value="VWA_2"/>
    <property type="match status" value="1"/>
</dbReference>
<accession>A0A833E5C5</accession>
<dbReference type="Proteomes" id="UP000618343">
    <property type="component" value="Unassembled WGS sequence"/>
</dbReference>
<dbReference type="SMART" id="SM00382">
    <property type="entry name" value="AAA"/>
    <property type="match status" value="1"/>
</dbReference>
<dbReference type="GO" id="GO:0005524">
    <property type="term" value="F:ATP binding"/>
    <property type="evidence" value="ECO:0007669"/>
    <property type="project" value="InterPro"/>
</dbReference>
<evidence type="ECO:0000256" key="1">
    <source>
        <dbReference type="ARBA" id="ARBA00005799"/>
    </source>
</evidence>
<dbReference type="InterPro" id="IPR041702">
    <property type="entry name" value="BchD/ChlD_VWA"/>
</dbReference>
<feature type="region of interest" description="Disordered" evidence="2">
    <location>
        <begin position="325"/>
        <end position="358"/>
    </location>
</feature>
<dbReference type="InterPro" id="IPR003593">
    <property type="entry name" value="AAA+_ATPase"/>
</dbReference>
<dbReference type="SUPFAM" id="SSF52540">
    <property type="entry name" value="P-loop containing nucleoside triphosphate hydrolases"/>
    <property type="match status" value="1"/>
</dbReference>
<evidence type="ECO:0000259" key="3">
    <source>
        <dbReference type="PROSITE" id="PS50234"/>
    </source>
</evidence>
<dbReference type="InterPro" id="IPR052989">
    <property type="entry name" value="Mg-chelatase_DI-like"/>
</dbReference>
<dbReference type="CDD" id="cd01451">
    <property type="entry name" value="vWA_Magnesium_chelatase"/>
    <property type="match status" value="1"/>
</dbReference>
<dbReference type="EMBL" id="DQUI01000025">
    <property type="protein sequence ID" value="HIP84077.1"/>
    <property type="molecule type" value="Genomic_DNA"/>
</dbReference>
<dbReference type="Gene3D" id="1.10.8.80">
    <property type="entry name" value="Magnesium chelatase subunit I, C-Terminal domain"/>
    <property type="match status" value="1"/>
</dbReference>
<gene>
    <name evidence="4" type="ORF">EYH15_01105</name>
    <name evidence="5" type="ORF">EYH21_04940</name>
</gene>
<feature type="domain" description="VWFA" evidence="3">
    <location>
        <begin position="454"/>
        <end position="592"/>
    </location>
</feature>
<dbReference type="EMBL" id="DQUO01000062">
    <property type="protein sequence ID" value="HIP91624.1"/>
    <property type="molecule type" value="Genomic_DNA"/>
</dbReference>
<dbReference type="PANTHER" id="PTHR35023:SF1">
    <property type="entry name" value="MG-PROTOPORPHYRIN IX CHELATASE"/>
    <property type="match status" value="1"/>
</dbReference>
<dbReference type="AlphaFoldDB" id="A0A833E5C5"/>
<dbReference type="Proteomes" id="UP000643554">
    <property type="component" value="Unassembled WGS sequence"/>
</dbReference>
<dbReference type="GO" id="GO:0016887">
    <property type="term" value="F:ATP hydrolysis activity"/>
    <property type="evidence" value="ECO:0007669"/>
    <property type="project" value="InterPro"/>
</dbReference>